<feature type="region of interest" description="Disordered" evidence="1">
    <location>
        <begin position="341"/>
        <end position="413"/>
    </location>
</feature>
<organism evidence="3 4">
    <name type="scientific">Aspergillus chevalieri</name>
    <name type="common">Eurotium chevalieri</name>
    <dbReference type="NCBI Taxonomy" id="182096"/>
    <lineage>
        <taxon>Eukaryota</taxon>
        <taxon>Fungi</taxon>
        <taxon>Dikarya</taxon>
        <taxon>Ascomycota</taxon>
        <taxon>Pezizomycotina</taxon>
        <taxon>Eurotiomycetes</taxon>
        <taxon>Eurotiomycetidae</taxon>
        <taxon>Eurotiales</taxon>
        <taxon>Aspergillaceae</taxon>
        <taxon>Aspergillus</taxon>
        <taxon>Aspergillus subgen. Aspergillus</taxon>
    </lineage>
</organism>
<feature type="region of interest" description="Disordered" evidence="1">
    <location>
        <begin position="1043"/>
        <end position="1083"/>
    </location>
</feature>
<feature type="region of interest" description="Disordered" evidence="1">
    <location>
        <begin position="446"/>
        <end position="477"/>
    </location>
</feature>
<feature type="compositionally biased region" description="Polar residues" evidence="1">
    <location>
        <begin position="348"/>
        <end position="370"/>
    </location>
</feature>
<evidence type="ECO:0000313" key="4">
    <source>
        <dbReference type="Proteomes" id="UP000637239"/>
    </source>
</evidence>
<reference evidence="3" key="2">
    <citation type="submission" date="2021-02" db="EMBL/GenBank/DDBJ databases">
        <title>Aspergillus chevalieri M1 genome sequence.</title>
        <authorList>
            <person name="Kadooka C."/>
            <person name="Mori K."/>
            <person name="Futagami T."/>
        </authorList>
    </citation>
    <scope>NUCLEOTIDE SEQUENCE</scope>
    <source>
        <strain evidence="3">M1</strain>
    </source>
</reference>
<protein>
    <submittedName>
        <fullName evidence="3">Uncharacterized protein</fullName>
    </submittedName>
</protein>
<dbReference type="RefSeq" id="XP_043135863.1">
    <property type="nucleotide sequence ID" value="XM_043278045.1"/>
</dbReference>
<keyword evidence="2" id="KW-0472">Membrane</keyword>
<feature type="compositionally biased region" description="Low complexity" evidence="1">
    <location>
        <begin position="446"/>
        <end position="456"/>
    </location>
</feature>
<feature type="transmembrane region" description="Helical" evidence="2">
    <location>
        <begin position="861"/>
        <end position="883"/>
    </location>
</feature>
<evidence type="ECO:0000313" key="3">
    <source>
        <dbReference type="EMBL" id="BCR87341.1"/>
    </source>
</evidence>
<feature type="compositionally biased region" description="Low complexity" evidence="1">
    <location>
        <begin position="1165"/>
        <end position="1187"/>
    </location>
</feature>
<feature type="region of interest" description="Disordered" evidence="1">
    <location>
        <begin position="67"/>
        <end position="94"/>
    </location>
</feature>
<feature type="region of interest" description="Disordered" evidence="1">
    <location>
        <begin position="209"/>
        <end position="288"/>
    </location>
</feature>
<feature type="compositionally biased region" description="Low complexity" evidence="1">
    <location>
        <begin position="981"/>
        <end position="1001"/>
    </location>
</feature>
<dbReference type="Proteomes" id="UP000637239">
    <property type="component" value="Chromosome 3"/>
</dbReference>
<feature type="compositionally biased region" description="Low complexity" evidence="1">
    <location>
        <begin position="1043"/>
        <end position="1057"/>
    </location>
</feature>
<accession>A0A7R7VMI5</accession>
<feature type="region of interest" description="Disordered" evidence="1">
    <location>
        <begin position="888"/>
        <end position="910"/>
    </location>
</feature>
<evidence type="ECO:0000256" key="1">
    <source>
        <dbReference type="SAM" id="MobiDB-lite"/>
    </source>
</evidence>
<proteinExistence type="predicted"/>
<feature type="region of interest" description="Disordered" evidence="1">
    <location>
        <begin position="305"/>
        <end position="328"/>
    </location>
</feature>
<keyword evidence="2" id="KW-1133">Transmembrane helix</keyword>
<dbReference type="KEGG" id="ache:ACHE_31328A"/>
<keyword evidence="2" id="KW-0812">Transmembrane</keyword>
<gene>
    <name evidence="3" type="ORF">ACHE_31328A</name>
</gene>
<feature type="compositionally biased region" description="Basic and acidic residues" evidence="1">
    <location>
        <begin position="232"/>
        <end position="244"/>
    </location>
</feature>
<sequence length="1289" mass="139721">MRDGGPGPIMGVTWVQAAAVQIQIEIGRVKKRAGGDYEERKMTGKPIIPTLRIPTVPSFPLSSPITEEIPSPASSTCSDERHHHHHRDNRHQPVEVSRTARLMPMLHTSERDAHRSQMVETDEQGGLKVNAGTGTGVGAGGGTGTKRPIGLNLVTDFSSSLSVPKPKKRSPTLVDLNDLKTLCRTRERERSVQKIKGILKKRRSERLRRVQVSDGSLEPRRAVFDSHSPVPEQERPNKKRKDELSPGDEPITIGLSVTYADSVDSGSNKGKSRERGIEGIDSQMTPVTPSIIVTPAREDSFWEDDIPDQQQHPRPRVASSVYSTPTPNPMIDYDEVPPVPAIPAYHSRTPTATTTPNLQQAIPSPQQYQRRSIIRTRKSRAYSTGTLFEEDDSPASAQPPPEPRPRPRSERRKALSKLSINTDTNRHQSQGWWTYLLSPLLKSSTSTSAKTLTPTSPDRPPLLPELGANSTVSSEDWWEKDSTSKEVSCFSPDTPETENAIDPVECGWQGVATTTNPFVNMDRGMNMRREIGAGGGDMASGMFAGQVIQGCAAEYYQACAHELFSGRPYFECVGHVCSITPVAPAIQVSEVGKVEEKSGARGVAAFAVVDKHAEMQSPKSEGARAQYFSGSTAVNAPSVREAETENLAKPKDGAHNLTIETGPRQPELLNPFSQTTAARPATPVTPFCVPPVAAPPPQPVPQTNTATTVKVERAVPHYIVVPQSQPPQAPSPVSPAFQQATERTGIPLSSLQNGPAPVPNAQGGLEHPKAPAALASQVSLWPNPHPTGTASANTSNDGYVGQWPNPHPARDVKPPVAKREFTTAQIHEKHDKTTKNSGKTGIFSKCLNRKKDKESKTKRRCYAAIACLFLMILVVAILLAVFLTHKSSPSDPSTNTNTNNTRTTPAHSNWLNLTGYPPMPTGLATIAGPEAQKQETGCIYPETLWSCALPKEQQEGNKPYDPDEPNFLVQIRFHNGTYSRSTVPVSKRSGSSSGNSTWDPSPSAPSMRDQEFLGNTTDKNAEPYAGEETPFFMTFLSTQTSSSSSLNSDSGLSRRSSFPNLTDIVPAPDSDSDGTAAPANLYPLPESQPIRLYNRDQDDEHYGFYTYFDRSIFLESDAPLNGKAIDTISSDKNGGSTKKNARVRCTWSQTRFLVKIWTKGDKSGKTLLPGTTTTSSSSASSPTSSSSITKQDYARPGTFPYPVTITLDRHGGTASQKMVYCYGMSDDMSLNSTEIKLQVEERGYDGTLVNAAPGVFNSTSVVSDDGSGWGGVDGGTGGCGCEWVNWGKA</sequence>
<name>A0A7R7VMI5_ASPCH</name>
<feature type="region of interest" description="Disordered" evidence="1">
    <location>
        <begin position="979"/>
        <end position="1024"/>
    </location>
</feature>
<evidence type="ECO:0000256" key="2">
    <source>
        <dbReference type="SAM" id="Phobius"/>
    </source>
</evidence>
<dbReference type="GeneID" id="66981700"/>
<feature type="compositionally biased region" description="Low complexity" evidence="1">
    <location>
        <begin position="888"/>
        <end position="905"/>
    </location>
</feature>
<dbReference type="EMBL" id="AP024418">
    <property type="protein sequence ID" value="BCR87341.1"/>
    <property type="molecule type" value="Genomic_DNA"/>
</dbReference>
<keyword evidence="4" id="KW-1185">Reference proteome</keyword>
<reference evidence="3" key="1">
    <citation type="submission" date="2021-01" db="EMBL/GenBank/DDBJ databases">
        <authorList>
            <consortium name="Aspergillus chevalieri M1 genome sequencing consortium"/>
            <person name="Kazuki M."/>
            <person name="Futagami T."/>
        </authorList>
    </citation>
    <scope>NUCLEOTIDE SEQUENCE</scope>
    <source>
        <strain evidence="3">M1</strain>
    </source>
</reference>
<feature type="region of interest" description="Disordered" evidence="1">
    <location>
        <begin position="1165"/>
        <end position="1193"/>
    </location>
</feature>